<evidence type="ECO:0000313" key="3">
    <source>
        <dbReference type="Proteomes" id="UP001215712"/>
    </source>
</evidence>
<accession>A0AAD6HMB1</accession>
<dbReference type="SUPFAM" id="SSF53474">
    <property type="entry name" value="alpha/beta-Hydrolases"/>
    <property type="match status" value="1"/>
</dbReference>
<protein>
    <submittedName>
        <fullName evidence="2">Alpha/Beta hydrolase protein</fullName>
    </submittedName>
</protein>
<evidence type="ECO:0000259" key="1">
    <source>
        <dbReference type="Pfam" id="PF12697"/>
    </source>
</evidence>
<gene>
    <name evidence="2" type="ORF">N7493_005248</name>
</gene>
<dbReference type="Proteomes" id="UP001215712">
    <property type="component" value="Unassembled WGS sequence"/>
</dbReference>
<comment type="caution">
    <text evidence="2">The sequence shown here is derived from an EMBL/GenBank/DDBJ whole genome shotgun (WGS) entry which is preliminary data.</text>
</comment>
<dbReference type="EMBL" id="JAQJAN010000006">
    <property type="protein sequence ID" value="KAJ5727428.1"/>
    <property type="molecule type" value="Genomic_DNA"/>
</dbReference>
<keyword evidence="3" id="KW-1185">Reference proteome</keyword>
<proteinExistence type="predicted"/>
<name>A0AAD6HMB1_9EURO</name>
<dbReference type="GO" id="GO:0072330">
    <property type="term" value="P:monocarboxylic acid biosynthetic process"/>
    <property type="evidence" value="ECO:0007669"/>
    <property type="project" value="UniProtKB-ARBA"/>
</dbReference>
<dbReference type="Gene3D" id="3.40.50.1820">
    <property type="entry name" value="alpha/beta hydrolase"/>
    <property type="match status" value="1"/>
</dbReference>
<organism evidence="2 3">
    <name type="scientific">Penicillium malachiteum</name>
    <dbReference type="NCBI Taxonomy" id="1324776"/>
    <lineage>
        <taxon>Eukaryota</taxon>
        <taxon>Fungi</taxon>
        <taxon>Dikarya</taxon>
        <taxon>Ascomycota</taxon>
        <taxon>Pezizomycotina</taxon>
        <taxon>Eurotiomycetes</taxon>
        <taxon>Eurotiomycetidae</taxon>
        <taxon>Eurotiales</taxon>
        <taxon>Aspergillaceae</taxon>
        <taxon>Penicillium</taxon>
    </lineage>
</organism>
<dbReference type="GO" id="GO:0016787">
    <property type="term" value="F:hydrolase activity"/>
    <property type="evidence" value="ECO:0007669"/>
    <property type="project" value="UniProtKB-KW"/>
</dbReference>
<reference evidence="2" key="2">
    <citation type="submission" date="2023-01" db="EMBL/GenBank/DDBJ databases">
        <authorList>
            <person name="Petersen C."/>
        </authorList>
    </citation>
    <scope>NUCLEOTIDE SEQUENCE</scope>
    <source>
        <strain evidence="2">IBT 17514</strain>
    </source>
</reference>
<evidence type="ECO:0000313" key="2">
    <source>
        <dbReference type="EMBL" id="KAJ5727428.1"/>
    </source>
</evidence>
<keyword evidence="2" id="KW-0378">Hydrolase</keyword>
<dbReference type="AlphaFoldDB" id="A0AAD6HMB1"/>
<dbReference type="InterPro" id="IPR029058">
    <property type="entry name" value="AB_hydrolase_fold"/>
</dbReference>
<dbReference type="InterPro" id="IPR000073">
    <property type="entry name" value="AB_hydrolase_1"/>
</dbReference>
<dbReference type="Pfam" id="PF12697">
    <property type="entry name" value="Abhydrolase_6"/>
    <property type="match status" value="1"/>
</dbReference>
<sequence length="320" mass="34546">MADFKFISLDTKPTAQISYSFHEAATGVQPLLLVCLNGLGLPQEAWGPAIAKFKELQGASSPAILTYDRYGQGQTVDRDPNDANAPDPSHGHDVVAVIEDLRQLISQIAKDKLNISNVNYLPLIFMANSIGCALARLYAQEYAGTVAGLLLLDSYIANTDFVSAFPDPDAEGFDPSTLPAGIPVDSLRGTRMGMKKIFHPDVGNKEGFSRKNFRSLLPASDGPALKGPGGHGPFLTVVGHDFDTFAAESFKMGNAESVIQAYINPYWHKYNEGLAKMTDAERSKGPLQAPNAGHFIQRDNPDFVAQELHELVSKVASNAV</sequence>
<reference evidence="2" key="1">
    <citation type="journal article" date="2023" name="IMA Fungus">
        <title>Comparative genomic study of the Penicillium genus elucidates a diverse pangenome and 15 lateral gene transfer events.</title>
        <authorList>
            <person name="Petersen C."/>
            <person name="Sorensen T."/>
            <person name="Nielsen M.R."/>
            <person name="Sondergaard T.E."/>
            <person name="Sorensen J.L."/>
            <person name="Fitzpatrick D.A."/>
            <person name="Frisvad J.C."/>
            <person name="Nielsen K.L."/>
        </authorList>
    </citation>
    <scope>NUCLEOTIDE SEQUENCE</scope>
    <source>
        <strain evidence="2">IBT 17514</strain>
    </source>
</reference>
<feature type="domain" description="AB hydrolase-1" evidence="1">
    <location>
        <begin position="33"/>
        <end position="306"/>
    </location>
</feature>
<dbReference type="GO" id="GO:0017000">
    <property type="term" value="P:antibiotic biosynthetic process"/>
    <property type="evidence" value="ECO:0007669"/>
    <property type="project" value="UniProtKB-ARBA"/>
</dbReference>